<dbReference type="Pfam" id="PF08659">
    <property type="entry name" value="KR"/>
    <property type="match status" value="2"/>
</dbReference>
<dbReference type="InterPro" id="IPR018201">
    <property type="entry name" value="Ketoacyl_synth_AS"/>
</dbReference>
<feature type="domain" description="Carrier" evidence="7">
    <location>
        <begin position="49"/>
        <end position="123"/>
    </location>
</feature>
<dbReference type="Gene3D" id="3.40.47.10">
    <property type="match status" value="3"/>
</dbReference>
<dbReference type="EMBL" id="CP114066">
    <property type="protein sequence ID" value="WAT22091.1"/>
    <property type="molecule type" value="Genomic_DNA"/>
</dbReference>
<dbReference type="CDD" id="cd08953">
    <property type="entry name" value="KR_2_SDR_x"/>
    <property type="match status" value="2"/>
</dbReference>
<reference evidence="9" key="1">
    <citation type="submission" date="2022-12" db="EMBL/GenBank/DDBJ databases">
        <title>Genomic of Bacillus halotolerans.</title>
        <authorList>
            <person name="Xu G."/>
            <person name="Ding Y."/>
        </authorList>
    </citation>
    <scope>NUCLEOTIDE SEQUENCE</scope>
    <source>
        <strain evidence="9">B13</strain>
    </source>
</reference>
<feature type="domain" description="Carrier" evidence="7">
    <location>
        <begin position="4022"/>
        <end position="4099"/>
    </location>
</feature>
<dbReference type="SUPFAM" id="SSF47336">
    <property type="entry name" value="ACP-like"/>
    <property type="match status" value="6"/>
</dbReference>
<feature type="region of interest" description="Disordered" evidence="6">
    <location>
        <begin position="4106"/>
        <end position="4125"/>
    </location>
</feature>
<evidence type="ECO:0000256" key="5">
    <source>
        <dbReference type="ARBA" id="ARBA00022679"/>
    </source>
</evidence>
<keyword evidence="3" id="KW-0596">Phosphopantetheine</keyword>
<keyword evidence="10" id="KW-1185">Reference proteome</keyword>
<dbReference type="Proteomes" id="UP001164713">
    <property type="component" value="Chromosome"/>
</dbReference>
<accession>A0ABY7I2A8</accession>
<evidence type="ECO:0000256" key="3">
    <source>
        <dbReference type="ARBA" id="ARBA00022450"/>
    </source>
</evidence>
<dbReference type="InterPro" id="IPR057326">
    <property type="entry name" value="KR_dom"/>
</dbReference>
<evidence type="ECO:0000256" key="2">
    <source>
        <dbReference type="ARBA" id="ARBA00004789"/>
    </source>
</evidence>
<dbReference type="PANTHER" id="PTHR43775:SF37">
    <property type="entry name" value="SI:DKEY-61P9.11"/>
    <property type="match status" value="1"/>
</dbReference>
<proteinExistence type="predicted"/>
<dbReference type="InterPro" id="IPR049490">
    <property type="entry name" value="C883_1060-like_KR_N"/>
</dbReference>
<dbReference type="InterPro" id="IPR013968">
    <property type="entry name" value="PKS_KR"/>
</dbReference>
<dbReference type="Gene3D" id="3.40.50.720">
    <property type="entry name" value="NAD(P)-binding Rossmann-like Domain"/>
    <property type="match status" value="2"/>
</dbReference>
<dbReference type="SMART" id="SM01294">
    <property type="entry name" value="PKS_PP_betabranch"/>
    <property type="match status" value="4"/>
</dbReference>
<dbReference type="Pfam" id="PF02801">
    <property type="entry name" value="Ketoacyl-synt_C"/>
    <property type="match status" value="3"/>
</dbReference>
<feature type="domain" description="Carrier" evidence="7">
    <location>
        <begin position="4160"/>
        <end position="4237"/>
    </location>
</feature>
<dbReference type="SMART" id="SM00825">
    <property type="entry name" value="PKS_KS"/>
    <property type="match status" value="3"/>
</dbReference>
<evidence type="ECO:0000256" key="4">
    <source>
        <dbReference type="ARBA" id="ARBA00022553"/>
    </source>
</evidence>
<comment type="pathway">
    <text evidence="2">Antibiotic biosynthesis; bacillaene biosynthesis.</text>
</comment>
<dbReference type="CDD" id="cd00833">
    <property type="entry name" value="PKS"/>
    <property type="match status" value="3"/>
</dbReference>
<evidence type="ECO:0000256" key="1">
    <source>
        <dbReference type="ARBA" id="ARBA00003299"/>
    </source>
</evidence>
<comment type="function">
    <text evidence="1">Involved in some intermediate steps for the synthesis of the antibiotic polyketide bacillaene which is involved in secondary metabolism.</text>
</comment>
<dbReference type="Gene3D" id="1.10.1200.10">
    <property type="entry name" value="ACP-like"/>
    <property type="match status" value="6"/>
</dbReference>
<feature type="domain" description="Ketosynthase family 3 (KS3)" evidence="8">
    <location>
        <begin position="179"/>
        <end position="594"/>
    </location>
</feature>
<feature type="domain" description="Ketosynthase family 3 (KS3)" evidence="8">
    <location>
        <begin position="3169"/>
        <end position="3586"/>
    </location>
</feature>
<dbReference type="Pfam" id="PF00550">
    <property type="entry name" value="PP-binding"/>
    <property type="match status" value="6"/>
</dbReference>
<gene>
    <name evidence="9" type="ORF">O0R52_03670</name>
</gene>
<name>A0ABY7I2A8_9BACI</name>
<dbReference type="InterPro" id="IPR036291">
    <property type="entry name" value="NAD(P)-bd_dom_sf"/>
</dbReference>
<dbReference type="InterPro" id="IPR016039">
    <property type="entry name" value="Thiolase-like"/>
</dbReference>
<organism evidence="9 10">
    <name type="scientific">Bacillus halotolerans</name>
    <dbReference type="NCBI Taxonomy" id="260554"/>
    <lineage>
        <taxon>Bacteria</taxon>
        <taxon>Bacillati</taxon>
        <taxon>Bacillota</taxon>
        <taxon>Bacilli</taxon>
        <taxon>Bacillales</taxon>
        <taxon>Bacillaceae</taxon>
        <taxon>Bacillus</taxon>
    </lineage>
</organism>
<dbReference type="InterPro" id="IPR050091">
    <property type="entry name" value="PKS_NRPS_Biosynth_Enz"/>
</dbReference>
<dbReference type="PANTHER" id="PTHR43775">
    <property type="entry name" value="FATTY ACID SYNTHASE"/>
    <property type="match status" value="1"/>
</dbReference>
<keyword evidence="5" id="KW-0808">Transferase</keyword>
<dbReference type="InterPro" id="IPR036736">
    <property type="entry name" value="ACP-like_sf"/>
</dbReference>
<feature type="domain" description="Carrier" evidence="7">
    <location>
        <begin position="1544"/>
        <end position="1627"/>
    </location>
</feature>
<dbReference type="InterPro" id="IPR020806">
    <property type="entry name" value="PKS_PP-bd"/>
</dbReference>
<dbReference type="SUPFAM" id="SSF53901">
    <property type="entry name" value="Thiolase-like"/>
    <property type="match status" value="3"/>
</dbReference>
<dbReference type="Pfam" id="PF21089">
    <property type="entry name" value="PKS_DH_N"/>
    <property type="match status" value="2"/>
</dbReference>
<dbReference type="Gene3D" id="1.10.1240.100">
    <property type="match status" value="3"/>
</dbReference>
<dbReference type="PROSITE" id="PS00606">
    <property type="entry name" value="KS3_1"/>
    <property type="match status" value="3"/>
</dbReference>
<feature type="domain" description="Carrier" evidence="7">
    <location>
        <begin position="3039"/>
        <end position="3122"/>
    </location>
</feature>
<dbReference type="SMART" id="SM00823">
    <property type="entry name" value="PKS_PP"/>
    <property type="match status" value="6"/>
</dbReference>
<protein>
    <submittedName>
        <fullName evidence="9">SDR family NAD(P)-dependent oxidoreductase</fullName>
    </submittedName>
</protein>
<feature type="domain" description="Ketosynthase family 3 (KS3)" evidence="8">
    <location>
        <begin position="1673"/>
        <end position="2087"/>
    </location>
</feature>
<dbReference type="SUPFAM" id="SSF51735">
    <property type="entry name" value="NAD(P)-binding Rossmann-fold domains"/>
    <property type="match status" value="2"/>
</dbReference>
<dbReference type="InterPro" id="IPR009081">
    <property type="entry name" value="PP-bd_ACP"/>
</dbReference>
<sequence>MNSKHTTEEPLTDYRLFSQEETKVREEKQQAQKPVKGRKPEMKGWTLKECVLWEIRDLVSKILRIQREKLEADENLADFGFDSVSLSEFANALSNRYDIDITPDVFFAYPTLDRLSGYLLKRYSDEMKIFYQEGVEVIHTAEEGASAIVNKSLENRNIENRRRNTRRNRPGRKTSNMREEPIGIIGMSGRFPDAWNVEELWSILFEGKDVIREAPHERAEWWEGDTHDGKAANRKFGVVPGVDEFDPFFFELSPREAEMMDPRQRLLLQETWSALEDAGYGSGSFEGEKIGMFVGIEEGDYRLLVGSEGGITSNHNAILAARLSYFLNLDGPNVAINTACSSGLVAVHQACQSLRNGECDTAIVAGTNLLTTPEGYDSMDKAGMLSSDGKCYAFDKRANGMVPAEAVAVIVLKRLSKAEEDRNPIYATIVASGINYDGKTNGITAPSGRSQSNLIKEVYERFYINPRDMEYIVTHGTGTKLGDPIEINALAEAFKDYTEERSYCALTSTKPNIGHTLAASGIVSLISLVMSLKKETIPASINCEQVNDYIQWENSPFFINRENRKWTDKEGKNRLGAVSSFGISGTNAHVVLQSYASKGNIKKRVHGKTELPFYLIALSAKTPAALWKKIYDLTDVLEKNRKIGAEELAEISYTMMDGRHHFDHRFAMVIKDREDAVHVLRHADENEKLPNLFTGSLPKDFKAQSAISKFVEDLIEECRAEQGNPTKYRENLFALAEFYTRGYTLSCKSLFADMIPNKVNLPHYPFAKEKYWVPSEIKQSIGKNFIQDSFIHPLVHENTSNLSRQRFTSALTGKEDFLYSVNESSVYLPESAHLEMARVAAGMSVDTAGASVVIKDVEWHTPIMPDGNASVNIALYQGEEDEIEWEIYSQTGELEEEAEVSSEGKAGFREGASASKTDLRELRARFPHIDHKRRTICRHIEEVWTGNGSPEAHQFLIKFKKPDKGSGTYKESEVLIPGVLEACLEAVHEDASNGVSQARLSSVKEMEIPAGAGHPVWGLVNLTGQNKVDITLYDESGTPSGVITGLAYVFETPKKVSADQYDMMTFEEAWQEEALTMKEQDIKTVVVFLTDESRRQAATEKLKELGSGAKPVFIGSGTGYKRESENRYTIRLNEKSDYAECLKEIKSQTGNAEAILYMWPTEDAECVTDPSGMIYMLQGLAAAGLKTGRVMIAGGYRDGLERCHTESWIGIERSAGLVMPGSKVNVICADLKETSAAEWAEAMWKELHAEKAESVLYEDGLRKVSRISPIQTESSKKDVLKEGGVYLITGGAGGLGMIFSRWLADAYKAKLILVNRSSIEGKKEKLEQLQNAGAEVMYYSADVCHAEEMKQAVQAGKARFGHIDGVIHAAGIEGGGSILEKEIEEYLKTLEPKVQGTLALEEALQGEHLDFICYFSSSSAIIGDFGNCDYAVGNRFLMSYGAYRNTRHKGKTVVVNWPLWESEGMGFADEQSSRMYLKSSGQRLLESTEGTEVFEAILRQKHTQWLVMTGNRERVYKFLGLSEETRAKTEVKRAALPPGKGRRAEMSGWNIKQCVIWELKDAISRILKYPKEKLNIDEGLGDFGFDSIGLAEFADVLSERYELEITPDIFFGYPTIERLSQYFLERYSDEMQAFYHEGEEEGSLTTPPENRGPKIRKIRSEKLETKQKKQVEKEPIAIIGMSGRFPDARNVEELWSLLHEGKDVIRKPHERAEWLETHKDDGRATNRSFGVVPGVDEFDPFFFELSPREAEMMDPRQRLLLQETWKALEDAGYGSKSFEDRKIGMFIGIEEGDYRLLVGSEAGVTSNHNAILAARLSYFLNLDGPNMAINTACSSGLVAVHQACQSLRNGECDTAIVAAANLLTTPEGYDSMDKAGMLSADGKCYAFDKRANGMVPAEAVAVIVLKKLSKAESDGNPVYATVVGSGINYDGKTNGITAPSGRSQSRLIKEVYDRFHIKPEDMEYIVTHGTGTKLGDPIEINALAEAFKDYTEERSYCALTSAKPNIGHTLAASGVVSLISLVMALKKETIPASINCEQVNDYIQWENSPFFINRENRKWTDKEGKNRLGAVSSFGMSGTNAHVVLQSYTPESTVREKENTQNDKPYYLLVLSAKTPEALQGKIHEMAGFLEKSQKSGAMDLAKISYTLMEGRHHFDCRCAVVIKDMEDAVRVLRQAEGNEKLPNLFKGRVPKDFTAQKAIHKSVRGLIEQSHKDQENPAEYRENLYALAEFYCLGYEVSCQELFDNGKLKRVSLPTYPFAKEKYWVSSEVKQPSAVSTNQLGIIHPLVHENTSDLSRQRFTSALTGKEDFLYSVNESFFYLPESAHLEMARVAAGMSVDIAGASVVIKDVEWHTPIMPDGNASVNIALYQGEEDEIEWEIYSQTGELEEEAEVSSEGKAGFREGASASKTDLRELRARFPHIDHKRRTICRHIEEVWTGNGSPKAHQFLIKFKKPDKGSGTYKESEVLIPGVLEACLEAVHEDASNGVSQARLSSVKEMEIPAGAGHPVWGLVSLQPAGQNKVDITLYDELGTPSGVITGLAYVFETPKKVSADQYDMMTFEEAWQEEALTMKEQDIKTVVVFLTDESRRQAATEKLKELGSGAKPVFIGSGTGYKRESENRYTIRLNEKSDYAECLKEIKSQTGNAEAIWYMWPTEDAECVTDPSGMIYMLQGLAAAGLKTGRVMIAGGYRDGLERCHTESWIGIERSAGLVMPGSKVNVICADLKETSAAEWAEAMWKELHAEKAESVLYEDGLRKVSRISPIQTESSKKDVLKEGGVYLITGGAGGLGMIFSRWLADAYKAKLILVNRSSIEGKKEKLEQLQNAGAEVMYYSADVCHAEEMKQAVQAGKARFGHIDGVIHAAGIEGGGSILEKEIEEYLKTLEPKVQGTLALEEALQGEHLDFICYFSSSSAIIGDFGNCDYAVGNRFLMSYGAYRNTRHKGKTVVVNWPLWESEGMGFADEQSSRMYLKSSGQRLLESTEGTEVFEAILRQKHTQWLVMTGNRERVYKFLGLSEETRAKTEVKRAALPPGKGRRAEMSGWNIKQCVIWELKDAISRILKYPKEKLNIDEGLGDFGFDSISLAEFADVLSERYELEITPDIFFGYPTIERLSQYFLERYSDEMQAFYHEGEEEGSLTTPPENRGPKIRKIRSEKLETKQKKQAVEKEPIAIIGMSGRFPDARNVEELWSLLHDGREVIGEVPYERAEWRESQNNTEDRKEVNKRFGVIPGISEFDPQFFEISPREAINMDPRQRLLLQETWKALEDAGYGSKSFEDEKIGMFVGIEDGDYKLLVDEEAGITSNHNAILAARLSYFLNLDGPNMAINTACSSGLVAVHQACQSLRNGECDTAIVAGANLLITPDSYNGMNKAGMLSADGKCYAFDKRANGMVPAEAVAVIVLKRLSKAESDGNPVYATVVGSGINYDGKTNGITAPSGRSQSRLIKEVYDRFHIKPEDMEYIVTHGTGTKLGDPIEINALAEAFKDYTEERSYCALTSAKPNIGHTLAASGVVSLISLVMALKKETIPASINCEQVNDYIQWENSPFFINRENRKWTDKEGKNRLGAVSSFGMSGTNAHVVLQSYTSESTVREKENTQNDKPYYLLALSAKTSEALQQRIFDLIEFFEENKSIEGELPEISYTLMEGRHHFDHRCAVVIKDTEDAVRVLRQAEGNEILPDLFKGRVSRHFIAQTGLSKAVKDLIKQSHVDEENSNKYKESLCALAELYCLGYEVSCEKIFNIEKLNRVNLPTYPFGKKHYWVHKKVNRIHQSNEETAIPKDNIKAIAREQITMVNMNQAEETSKRTGTLDKIKASKIILTEELDVPVEIVATAETAYEKPKNIRLKPLMQLPSISEEEETKTNILQPLSDPDYGKSPGLSVQELLDELMESLAEELYTDVVDIEADRSFIELGLDSIIGIEWIRTINKKFKTSISTTKIYQYPTLMEFTKYFSDVLKATTEAEEVPKNISEKREAKTLKPLVRLSDITGKVEPAKTDTLHPLSSHKNFAVQSSNQISTGLSAEELLNELTESLAKELYMDVEDIETDRSFTELGLDSIIGVEWIRDVNKKFKTSISMTKVYQYPTLMEFVTYLYDVIEKMTGAQECSENQEEKSPKSLSRLPKCTEKEDRVKTTIQQSFSEPTEEEGTATTSQINSRLFMKELLTELTESLARELYMDVKEVDPEASFTELGLDSIIGVEWIRAVNQKFKISISMTKIYQYPTLADFTRYLYEVLESMNKSQEGDEVEELLWQVYQGEVDINYAEKLIGTNRKKG</sequence>
<dbReference type="InterPro" id="IPR020841">
    <property type="entry name" value="PKS_Beta-ketoAc_synthase_dom"/>
</dbReference>
<dbReference type="InterPro" id="IPR014031">
    <property type="entry name" value="Ketoacyl_synth_C"/>
</dbReference>
<evidence type="ECO:0000313" key="9">
    <source>
        <dbReference type="EMBL" id="WAT22091.1"/>
    </source>
</evidence>
<dbReference type="Pfam" id="PF21394">
    <property type="entry name" value="Beta-ketacyl_N"/>
    <property type="match status" value="1"/>
</dbReference>
<evidence type="ECO:0000259" key="8">
    <source>
        <dbReference type="PROSITE" id="PS52004"/>
    </source>
</evidence>
<dbReference type="InterPro" id="IPR006162">
    <property type="entry name" value="Ppantetheine_attach_site"/>
</dbReference>
<dbReference type="PROSITE" id="PS00012">
    <property type="entry name" value="PHOSPHOPANTETHEINE"/>
    <property type="match status" value="3"/>
</dbReference>
<evidence type="ECO:0000259" key="7">
    <source>
        <dbReference type="PROSITE" id="PS50075"/>
    </source>
</evidence>
<dbReference type="Gene3D" id="3.10.129.110">
    <property type="entry name" value="Polyketide synthase dehydratase"/>
    <property type="match status" value="2"/>
</dbReference>
<dbReference type="RefSeq" id="WP_269107856.1">
    <property type="nucleotide sequence ID" value="NZ_CP114066.1"/>
</dbReference>
<dbReference type="InterPro" id="IPR049552">
    <property type="entry name" value="PKS_DH_N"/>
</dbReference>
<keyword evidence="4" id="KW-0597">Phosphoprotein</keyword>
<feature type="domain" description="Carrier" evidence="7">
    <location>
        <begin position="3881"/>
        <end position="3958"/>
    </location>
</feature>
<dbReference type="PROSITE" id="PS52004">
    <property type="entry name" value="KS3_2"/>
    <property type="match status" value="3"/>
</dbReference>
<dbReference type="SMART" id="SM00822">
    <property type="entry name" value="PKS_KR"/>
    <property type="match status" value="2"/>
</dbReference>
<evidence type="ECO:0000313" key="10">
    <source>
        <dbReference type="Proteomes" id="UP001164713"/>
    </source>
</evidence>
<dbReference type="InterPro" id="IPR014030">
    <property type="entry name" value="Ketoacyl_synth_N"/>
</dbReference>
<evidence type="ECO:0000256" key="6">
    <source>
        <dbReference type="SAM" id="MobiDB-lite"/>
    </source>
</evidence>
<dbReference type="PROSITE" id="PS50075">
    <property type="entry name" value="CARRIER"/>
    <property type="match status" value="6"/>
</dbReference>
<dbReference type="InterPro" id="IPR042104">
    <property type="entry name" value="PKS_dehydratase_sf"/>
</dbReference>
<dbReference type="Pfam" id="PF22621">
    <property type="entry name" value="CurL-like_PKS_C"/>
    <property type="match status" value="3"/>
</dbReference>
<dbReference type="Pfam" id="PF00109">
    <property type="entry name" value="ketoacyl-synt"/>
    <property type="match status" value="3"/>
</dbReference>